<name>A0A7J0BPL7_9BACT</name>
<gene>
    <name evidence="1" type="ORF">DSM101010T_35170</name>
</gene>
<dbReference type="AlphaFoldDB" id="A0A7J0BPL7"/>
<evidence type="ECO:0000313" key="1">
    <source>
        <dbReference type="EMBL" id="GFM35152.1"/>
    </source>
</evidence>
<dbReference type="EMBL" id="BLVO01000016">
    <property type="protein sequence ID" value="GFM35152.1"/>
    <property type="molecule type" value="Genomic_DNA"/>
</dbReference>
<reference evidence="1 2" key="1">
    <citation type="submission" date="2020-05" db="EMBL/GenBank/DDBJ databases">
        <title>Draft genome sequence of Desulfovibrio sp. strain HN2T.</title>
        <authorList>
            <person name="Ueno A."/>
            <person name="Tamazawa S."/>
            <person name="Tamamura S."/>
            <person name="Murakami T."/>
            <person name="Kiyama T."/>
            <person name="Inomata H."/>
            <person name="Amano Y."/>
            <person name="Miyakawa K."/>
            <person name="Tamaki H."/>
            <person name="Naganuma T."/>
            <person name="Kaneko K."/>
        </authorList>
    </citation>
    <scope>NUCLEOTIDE SEQUENCE [LARGE SCALE GENOMIC DNA]</scope>
    <source>
        <strain evidence="1 2">HN2</strain>
    </source>
</reference>
<protein>
    <submittedName>
        <fullName evidence="1">LmbE family protein</fullName>
    </submittedName>
</protein>
<dbReference type="SUPFAM" id="SSF102588">
    <property type="entry name" value="LmbE-like"/>
    <property type="match status" value="1"/>
</dbReference>
<dbReference type="GO" id="GO:0016811">
    <property type="term" value="F:hydrolase activity, acting on carbon-nitrogen (but not peptide) bonds, in linear amides"/>
    <property type="evidence" value="ECO:0007669"/>
    <property type="project" value="TreeGrafter"/>
</dbReference>
<evidence type="ECO:0000313" key="2">
    <source>
        <dbReference type="Proteomes" id="UP000503840"/>
    </source>
</evidence>
<proteinExistence type="predicted"/>
<comment type="caution">
    <text evidence="1">The sequence shown here is derived from an EMBL/GenBank/DDBJ whole genome shotgun (WGS) entry which is preliminary data.</text>
</comment>
<dbReference type="PANTHER" id="PTHR12993">
    <property type="entry name" value="N-ACETYLGLUCOSAMINYL-PHOSPHATIDYLINOSITOL DE-N-ACETYLASE-RELATED"/>
    <property type="match status" value="1"/>
</dbReference>
<accession>A0A7J0BPL7</accession>
<keyword evidence="2" id="KW-1185">Reference proteome</keyword>
<organism evidence="1 2">
    <name type="scientific">Desulfovibrio subterraneus</name>
    <dbReference type="NCBI Taxonomy" id="2718620"/>
    <lineage>
        <taxon>Bacteria</taxon>
        <taxon>Pseudomonadati</taxon>
        <taxon>Thermodesulfobacteriota</taxon>
        <taxon>Desulfovibrionia</taxon>
        <taxon>Desulfovibrionales</taxon>
        <taxon>Desulfovibrionaceae</taxon>
        <taxon>Desulfovibrio</taxon>
    </lineage>
</organism>
<dbReference type="InterPro" id="IPR024078">
    <property type="entry name" value="LmbE-like_dom_sf"/>
</dbReference>
<dbReference type="Pfam" id="PF02585">
    <property type="entry name" value="PIG-L"/>
    <property type="match status" value="1"/>
</dbReference>
<dbReference type="Gene3D" id="3.40.50.10320">
    <property type="entry name" value="LmbE-like"/>
    <property type="match status" value="1"/>
</dbReference>
<dbReference type="Proteomes" id="UP000503840">
    <property type="component" value="Unassembled WGS sequence"/>
</dbReference>
<dbReference type="PANTHER" id="PTHR12993:SF11">
    <property type="entry name" value="N-ACETYLGLUCOSAMINYL-PHOSPHATIDYLINOSITOL DE-N-ACETYLASE"/>
    <property type="match status" value="1"/>
</dbReference>
<dbReference type="RefSeq" id="WP_174406779.1">
    <property type="nucleotide sequence ID" value="NZ_BLVO01000016.1"/>
</dbReference>
<dbReference type="InterPro" id="IPR003737">
    <property type="entry name" value="GlcNAc_PI_deacetylase-related"/>
</dbReference>
<sequence>MKRALVVAAHPDDEVLGCGGTIAKLAMNGFSVDVIIMAEGETSRSSFEQSSAEESLAALRKAATEAGALLGAASVVLLGLPDNRMDSMDLLDVVKRLEATVGDTCYNAVYTHHSGDVNIDHQIVNRAVVTVFRPMPGKHNPSIYAFEVPSSTEWQPPSQSFPFLPTVFVDVSAVLERKIAALKVYESEMRPWPHARSLAAVEALAKWRGATVGVDAAEAFVACRIIE</sequence>